<organism evidence="1">
    <name type="scientific">Campylobacter sp. CCS1377</name>
    <dbReference type="NCBI Taxonomy" id="3158229"/>
    <lineage>
        <taxon>Bacteria</taxon>
        <taxon>Pseudomonadati</taxon>
        <taxon>Campylobacterota</taxon>
        <taxon>Epsilonproteobacteria</taxon>
        <taxon>Campylobacterales</taxon>
        <taxon>Campylobacteraceae</taxon>
        <taxon>Campylobacter</taxon>
    </lineage>
</organism>
<evidence type="ECO:0008006" key="2">
    <source>
        <dbReference type="Google" id="ProtNLM"/>
    </source>
</evidence>
<proteinExistence type="predicted"/>
<name>A0AAU7E7B4_9BACT</name>
<sequence length="330" mass="37455">MKKIILTILCLFLLSACGTKRQYYNPEKIQGDINYNESLNANIIDWNLHSAKLADGRVISKEGLIKDFKIQKGYILLKIKDNEFFIADNDGNLKIISNNEEVYSYKFDAAVLGVDSEGDELALILADNSIVLANRSLGIKFSTTLSVASAQDNRVAAPYFLGGIIIYPTLDGKLIIFNRNDLRIVRDVVVGTENFFNNVIYLDIIDDKMIAATSKKVIVVSPNRTLYLNEDIKDIAVSGQNVFIFTKDGTIIKTDFNLRKITEKKFQFAIFIKNTIYNDMLYVFEKTGFLIKSDLNLENIEVYKIDNLVDQKSFIGNDKLFYSNKILNLK</sequence>
<dbReference type="EMBL" id="CP155620">
    <property type="protein sequence ID" value="XBJ29888.1"/>
    <property type="molecule type" value="Genomic_DNA"/>
</dbReference>
<gene>
    <name evidence="1" type="ORF">AAH949_03395</name>
</gene>
<dbReference type="InterPro" id="IPR036322">
    <property type="entry name" value="WD40_repeat_dom_sf"/>
</dbReference>
<evidence type="ECO:0000313" key="1">
    <source>
        <dbReference type="EMBL" id="XBJ29888.1"/>
    </source>
</evidence>
<dbReference type="RefSeq" id="WP_134239246.1">
    <property type="nucleotide sequence ID" value="NZ_CP155620.1"/>
</dbReference>
<protein>
    <recommendedName>
        <fullName evidence="2">Lipoprotein, beta-barrel assembly machinery complex lipoprotein BamB</fullName>
    </recommendedName>
</protein>
<accession>A0AAU7E7B4</accession>
<dbReference type="AlphaFoldDB" id="A0AAU7E7B4"/>
<dbReference type="SUPFAM" id="SSF50978">
    <property type="entry name" value="WD40 repeat-like"/>
    <property type="match status" value="1"/>
</dbReference>
<dbReference type="PROSITE" id="PS51257">
    <property type="entry name" value="PROKAR_LIPOPROTEIN"/>
    <property type="match status" value="1"/>
</dbReference>
<reference evidence="1" key="1">
    <citation type="submission" date="2024-05" db="EMBL/GenBank/DDBJ databases">
        <title>Campylobacter coli isolated from environmental waters in Slovenia.</title>
        <authorList>
            <person name="Zautner A.E."/>
            <person name="Bunk B."/>
            <person name="Riedel T."/>
            <person name="Sproeer C."/>
        </authorList>
    </citation>
    <scope>NUCLEOTIDE SEQUENCE</scope>
    <source>
        <strain evidence="1">CCS1377</strain>
    </source>
</reference>